<name>A0A0F7GZ10_9ROSI</name>
<reference evidence="2" key="1">
    <citation type="journal article" date="2015" name="BMC Plant Biol.">
        <title>NDH expression marks major transitions in plant evolution and reveals coordinate intracellular gene loss.</title>
        <authorList>
            <person name="Ruhlman T.A."/>
            <person name="Chang W.J."/>
            <person name="Chen J.J."/>
            <person name="Huang Y.T."/>
            <person name="Chan M.T."/>
            <person name="Zhang J."/>
            <person name="Liao D.C."/>
            <person name="Blazier J.C."/>
            <person name="Jin X."/>
            <person name="Shih M.C."/>
            <person name="Jansen R.K."/>
            <person name="Lin C.S."/>
        </authorList>
    </citation>
    <scope>NUCLEOTIDE SEQUENCE</scope>
</reference>
<feature type="transmembrane region" description="Helical" evidence="1">
    <location>
        <begin position="145"/>
        <end position="162"/>
    </location>
</feature>
<accession>A0A0F7GZ10</accession>
<keyword evidence="1" id="KW-0472">Membrane</keyword>
<keyword evidence="1" id="KW-0812">Transmembrane</keyword>
<keyword evidence="1" id="KW-1133">Transmembrane helix</keyword>
<dbReference type="AlphaFoldDB" id="A0A0F7GZ10"/>
<organism evidence="2">
    <name type="scientific">Geranium maderense</name>
    <dbReference type="NCBI Taxonomy" id="28964"/>
    <lineage>
        <taxon>Eukaryota</taxon>
        <taxon>Viridiplantae</taxon>
        <taxon>Streptophyta</taxon>
        <taxon>Embryophyta</taxon>
        <taxon>Tracheophyta</taxon>
        <taxon>Spermatophyta</taxon>
        <taxon>Magnoliopsida</taxon>
        <taxon>eudicotyledons</taxon>
        <taxon>Gunneridae</taxon>
        <taxon>Pentapetalae</taxon>
        <taxon>rosids</taxon>
        <taxon>malvids</taxon>
        <taxon>Geraniales</taxon>
        <taxon>Geraniaceae</taxon>
        <taxon>Geranium</taxon>
    </lineage>
</organism>
<dbReference type="EMBL" id="KM584451">
    <property type="protein sequence ID" value="AKG62551.1"/>
    <property type="molecule type" value="mRNA"/>
</dbReference>
<protein>
    <submittedName>
        <fullName evidence="2">NAD(P)H dehydrogenase 18</fullName>
    </submittedName>
</protein>
<dbReference type="InterPro" id="IPR034569">
    <property type="entry name" value="PNSB5"/>
</dbReference>
<sequence length="219" mass="24882">MAVCSCSSLSVVSANSVPRFGHKAREARTRVSIRRNAVSFGLDLKKMRTSGTKLSAGLAEVEPDLNEDPIDYWETNSVSPEDFEYGIYDGAHTYFEGDKDPRPTWEIFKEEYFGVGPPVGFQGFISYLFLPAVAAGMYYNAPGEYLFGGAAAFIIVFTIIEMNKPDYPHNFEPEIYLMERGARDKLMHDYNTMEIWDFNDKYGELWDFTVPHDDIIDAM</sequence>
<evidence type="ECO:0000256" key="1">
    <source>
        <dbReference type="SAM" id="Phobius"/>
    </source>
</evidence>
<dbReference type="PANTHER" id="PTHR36399">
    <property type="entry name" value="PHOTOSYNTHETIC NDH SUBUNIT OF SUBCOMPLEX B 5, CHLOROPLASTIC"/>
    <property type="match status" value="1"/>
</dbReference>
<dbReference type="GO" id="GO:0006979">
    <property type="term" value="P:response to oxidative stress"/>
    <property type="evidence" value="ECO:0007669"/>
    <property type="project" value="InterPro"/>
</dbReference>
<feature type="transmembrane region" description="Helical" evidence="1">
    <location>
        <begin position="119"/>
        <end position="139"/>
    </location>
</feature>
<dbReference type="GO" id="GO:0009507">
    <property type="term" value="C:chloroplast"/>
    <property type="evidence" value="ECO:0007669"/>
    <property type="project" value="InterPro"/>
</dbReference>
<proteinExistence type="evidence at transcript level"/>
<dbReference type="PANTHER" id="PTHR36399:SF1">
    <property type="entry name" value="PHOTOSYNTHETIC NDH SUBUNIT OF SUBCOMPLEX B 5, CHLOROPLASTIC"/>
    <property type="match status" value="1"/>
</dbReference>
<gene>
    <name evidence="2" type="primary">PnsB5</name>
</gene>
<evidence type="ECO:0000313" key="2">
    <source>
        <dbReference type="EMBL" id="AKG62551.1"/>
    </source>
</evidence>